<accession>A0AAV1QUB6</accession>
<name>A0AAV1QUB6_9ROSI</name>
<evidence type="ECO:0000313" key="2">
    <source>
        <dbReference type="Proteomes" id="UP001314170"/>
    </source>
</evidence>
<keyword evidence="2" id="KW-1185">Reference proteome</keyword>
<evidence type="ECO:0000313" key="1">
    <source>
        <dbReference type="EMBL" id="CAK7324390.1"/>
    </source>
</evidence>
<dbReference type="Proteomes" id="UP001314170">
    <property type="component" value="Unassembled WGS sequence"/>
</dbReference>
<organism evidence="1 2">
    <name type="scientific">Dovyalis caffra</name>
    <dbReference type="NCBI Taxonomy" id="77055"/>
    <lineage>
        <taxon>Eukaryota</taxon>
        <taxon>Viridiplantae</taxon>
        <taxon>Streptophyta</taxon>
        <taxon>Embryophyta</taxon>
        <taxon>Tracheophyta</taxon>
        <taxon>Spermatophyta</taxon>
        <taxon>Magnoliopsida</taxon>
        <taxon>eudicotyledons</taxon>
        <taxon>Gunneridae</taxon>
        <taxon>Pentapetalae</taxon>
        <taxon>rosids</taxon>
        <taxon>fabids</taxon>
        <taxon>Malpighiales</taxon>
        <taxon>Salicaceae</taxon>
        <taxon>Flacourtieae</taxon>
        <taxon>Dovyalis</taxon>
    </lineage>
</organism>
<feature type="non-terminal residue" evidence="1">
    <location>
        <position position="1"/>
    </location>
</feature>
<comment type="caution">
    <text evidence="1">The sequence shown here is derived from an EMBL/GenBank/DDBJ whole genome shotgun (WGS) entry which is preliminary data.</text>
</comment>
<dbReference type="EMBL" id="CAWUPB010000303">
    <property type="protein sequence ID" value="CAK7324390.1"/>
    <property type="molecule type" value="Genomic_DNA"/>
</dbReference>
<reference evidence="1 2" key="1">
    <citation type="submission" date="2024-01" db="EMBL/GenBank/DDBJ databases">
        <authorList>
            <person name="Waweru B."/>
        </authorList>
    </citation>
    <scope>NUCLEOTIDE SEQUENCE [LARGE SCALE GENOMIC DNA]</scope>
</reference>
<dbReference type="AlphaFoldDB" id="A0AAV1QUB6"/>
<proteinExistence type="predicted"/>
<gene>
    <name evidence="1" type="ORF">DCAF_LOCUS2034</name>
</gene>
<protein>
    <submittedName>
        <fullName evidence="1">Uncharacterized protein</fullName>
    </submittedName>
</protein>
<sequence length="55" mass="6117">FAPSSASESQFRLAGQLEVEGDFQAISRRSWKAMRSSLYGEIGSKESLLCGERYV</sequence>